<sequence>MIKEYIISDYVTVLSQIYITAPPSTPITCPVM</sequence>
<dbReference type="EMBL" id="UINC01200082">
    <property type="protein sequence ID" value="SVE18804.1"/>
    <property type="molecule type" value="Genomic_DNA"/>
</dbReference>
<name>A0A383BG00_9ZZZZ</name>
<evidence type="ECO:0000313" key="1">
    <source>
        <dbReference type="EMBL" id="SVE18804.1"/>
    </source>
</evidence>
<protein>
    <submittedName>
        <fullName evidence="1">Uncharacterized protein</fullName>
    </submittedName>
</protein>
<proteinExistence type="predicted"/>
<gene>
    <name evidence="1" type="ORF">METZ01_LOCUS471658</name>
</gene>
<dbReference type="AlphaFoldDB" id="A0A383BG00"/>
<reference evidence="1" key="1">
    <citation type="submission" date="2018-05" db="EMBL/GenBank/DDBJ databases">
        <authorList>
            <person name="Lanie J.A."/>
            <person name="Ng W.-L."/>
            <person name="Kazmierczak K.M."/>
            <person name="Andrzejewski T.M."/>
            <person name="Davidsen T.M."/>
            <person name="Wayne K.J."/>
            <person name="Tettelin H."/>
            <person name="Glass J.I."/>
            <person name="Rusch D."/>
            <person name="Podicherti R."/>
            <person name="Tsui H.-C.T."/>
            <person name="Winkler M.E."/>
        </authorList>
    </citation>
    <scope>NUCLEOTIDE SEQUENCE</scope>
</reference>
<feature type="non-terminal residue" evidence="1">
    <location>
        <position position="32"/>
    </location>
</feature>
<accession>A0A383BG00</accession>
<organism evidence="1">
    <name type="scientific">marine metagenome</name>
    <dbReference type="NCBI Taxonomy" id="408172"/>
    <lineage>
        <taxon>unclassified sequences</taxon>
        <taxon>metagenomes</taxon>
        <taxon>ecological metagenomes</taxon>
    </lineage>
</organism>